<evidence type="ECO:0000256" key="2">
    <source>
        <dbReference type="ARBA" id="ARBA00022801"/>
    </source>
</evidence>
<keyword evidence="2" id="KW-0378">Hydrolase</keyword>
<evidence type="ECO:0000256" key="3">
    <source>
        <dbReference type="SAM" id="MobiDB-lite"/>
    </source>
</evidence>
<dbReference type="EMBL" id="NUWJ01000238">
    <property type="protein sequence ID" value="PFK10292.1"/>
    <property type="molecule type" value="Genomic_DNA"/>
</dbReference>
<protein>
    <submittedName>
        <fullName evidence="4">Ribonuclease</fullName>
    </submittedName>
</protein>
<gene>
    <name evidence="4" type="ORF">COI98_24190</name>
</gene>
<accession>A0A9X6WWI2</accession>
<dbReference type="InterPro" id="IPR044925">
    <property type="entry name" value="His-Me_finger_sf"/>
</dbReference>
<name>A0A9X6WWI2_BACCE</name>
<dbReference type="GO" id="GO:0004518">
    <property type="term" value="F:nuclease activity"/>
    <property type="evidence" value="ECO:0007669"/>
    <property type="project" value="UniProtKB-KW"/>
</dbReference>
<evidence type="ECO:0000313" key="5">
    <source>
        <dbReference type="Proteomes" id="UP000224413"/>
    </source>
</evidence>
<dbReference type="PANTHER" id="PTHR33607">
    <property type="entry name" value="ENDONUCLEASE-1"/>
    <property type="match status" value="1"/>
</dbReference>
<sequence>MNQLIEVISKAKILLVISLILLSGCRMNGETQPDVRQEKVSDKNNPIRNIQLSHENEGHVLENTRNERTDTDYYKDVNEHSGKELKRVLHNIIKDHDRITYDQVWDALKETDEDPNNPNNVLLFYAGRSQSKQSFGRLENNWNREHVWSQSHFNHNNAIKSDLHNLKPEDVSVNADRSNLDFDLDNEHVNNPNAKCSGQEHNEAPDTCYDDDSWEPRDEIKGDLARIMFYMAVRYERESGGSDLELVDRTNTAVPNHGKLSTLLKWHEQDPVDEFERRRNNIIYEKYQHNRNPFIDHPEYVGRIWD</sequence>
<feature type="region of interest" description="Disordered" evidence="3">
    <location>
        <begin position="191"/>
        <end position="214"/>
    </location>
</feature>
<dbReference type="AlphaFoldDB" id="A0A9X6WWI2"/>
<dbReference type="Proteomes" id="UP000224413">
    <property type="component" value="Unassembled WGS sequence"/>
</dbReference>
<comment type="caution">
    <text evidence="4">The sequence shown here is derived from an EMBL/GenBank/DDBJ whole genome shotgun (WGS) entry which is preliminary data.</text>
</comment>
<proteinExistence type="predicted"/>
<dbReference type="Pfam" id="PF04231">
    <property type="entry name" value="Endonuclease_1"/>
    <property type="match status" value="1"/>
</dbReference>
<dbReference type="SUPFAM" id="SSF54060">
    <property type="entry name" value="His-Me finger endonucleases"/>
    <property type="match status" value="1"/>
</dbReference>
<organism evidence="4 5">
    <name type="scientific">Bacillus cereus</name>
    <dbReference type="NCBI Taxonomy" id="1396"/>
    <lineage>
        <taxon>Bacteria</taxon>
        <taxon>Bacillati</taxon>
        <taxon>Bacillota</taxon>
        <taxon>Bacilli</taxon>
        <taxon>Bacillales</taxon>
        <taxon>Bacillaceae</taxon>
        <taxon>Bacillus</taxon>
        <taxon>Bacillus cereus group</taxon>
    </lineage>
</organism>
<evidence type="ECO:0000313" key="4">
    <source>
        <dbReference type="EMBL" id="PFK10292.1"/>
    </source>
</evidence>
<dbReference type="GO" id="GO:0016787">
    <property type="term" value="F:hydrolase activity"/>
    <property type="evidence" value="ECO:0007669"/>
    <property type="project" value="UniProtKB-KW"/>
</dbReference>
<dbReference type="PANTHER" id="PTHR33607:SF2">
    <property type="entry name" value="ENDONUCLEASE-1"/>
    <property type="match status" value="1"/>
</dbReference>
<keyword evidence="1" id="KW-0540">Nuclease</keyword>
<dbReference type="InterPro" id="IPR007346">
    <property type="entry name" value="Endonuclease-I"/>
</dbReference>
<reference evidence="4 5" key="1">
    <citation type="submission" date="2017-09" db="EMBL/GenBank/DDBJ databases">
        <title>Large-scale bioinformatics analysis of Bacillus genomes uncovers conserved roles of natural products in bacterial physiology.</title>
        <authorList>
            <consortium name="Agbiome Team Llc"/>
            <person name="Bleich R.M."/>
            <person name="Grubbs K.J."/>
            <person name="Santa Maria K.C."/>
            <person name="Allen S.E."/>
            <person name="Farag S."/>
            <person name="Shank E.A."/>
            <person name="Bowers A."/>
        </authorList>
    </citation>
    <scope>NUCLEOTIDE SEQUENCE [LARGE SCALE GENOMIC DNA]</scope>
    <source>
        <strain evidence="4 5">AFS083741</strain>
    </source>
</reference>
<evidence type="ECO:0000256" key="1">
    <source>
        <dbReference type="ARBA" id="ARBA00022722"/>
    </source>
</evidence>